<gene>
    <name evidence="5" type="ORF">RJG54_02625</name>
</gene>
<dbReference type="SUPFAM" id="SSF52540">
    <property type="entry name" value="P-loop containing nucleoside triphosphate hydrolases"/>
    <property type="match status" value="1"/>
</dbReference>
<dbReference type="Gene3D" id="3.40.50.620">
    <property type="entry name" value="HUPs"/>
    <property type="match status" value="1"/>
</dbReference>
<evidence type="ECO:0000256" key="2">
    <source>
        <dbReference type="ARBA" id="ARBA00022777"/>
    </source>
</evidence>
<reference evidence="5" key="1">
    <citation type="submission" date="2023-09" db="EMBL/GenBank/DDBJ databases">
        <title>Arcobacter tbilisiensis sp. nov. isolated from chicken meat in Tbilisi, Georgia.</title>
        <authorList>
            <person name="Matthias R."/>
            <person name="Zautner A.E."/>
        </authorList>
    </citation>
    <scope>NUCLEOTIDE SEQUENCE</scope>
    <source>
        <strain evidence="5">LEO 107</strain>
    </source>
</reference>
<accession>A0AA96I4J6</accession>
<dbReference type="PANTHER" id="PTHR45569:SF1">
    <property type="entry name" value="SENSOR PROTEIN KDPD"/>
    <property type="match status" value="1"/>
</dbReference>
<dbReference type="InterPro" id="IPR003852">
    <property type="entry name" value="Sig_transdc_His_kinase_KdpD_N"/>
</dbReference>
<keyword evidence="1" id="KW-0808">Transferase</keyword>
<dbReference type="FunFam" id="3.40.50.300:FF:000483">
    <property type="entry name" value="Sensor histidine kinase KdpD"/>
    <property type="match status" value="1"/>
</dbReference>
<evidence type="ECO:0000256" key="1">
    <source>
        <dbReference type="ARBA" id="ARBA00022679"/>
    </source>
</evidence>
<evidence type="ECO:0000259" key="4">
    <source>
        <dbReference type="Pfam" id="PF02702"/>
    </source>
</evidence>
<dbReference type="InterPro" id="IPR052023">
    <property type="entry name" value="Histidine_kinase_KdpD"/>
</dbReference>
<proteinExistence type="predicted"/>
<protein>
    <submittedName>
        <fullName evidence="5">Sensor histidine kinase KdpD</fullName>
    </submittedName>
</protein>
<dbReference type="AlphaFoldDB" id="A0AA96I4J6"/>
<organism evidence="5">
    <name type="scientific">Arcobacter sp. AZ-2023</name>
    <dbReference type="NCBI Taxonomy" id="3074453"/>
    <lineage>
        <taxon>Bacteria</taxon>
        <taxon>Pseudomonadati</taxon>
        <taxon>Campylobacterota</taxon>
        <taxon>Epsilonproteobacteria</taxon>
        <taxon>Campylobacterales</taxon>
        <taxon>Arcobacteraceae</taxon>
        <taxon>Arcobacter</taxon>
    </lineage>
</organism>
<dbReference type="InterPro" id="IPR027417">
    <property type="entry name" value="P-loop_NTPase"/>
</dbReference>
<dbReference type="EMBL" id="CP134846">
    <property type="protein sequence ID" value="WNL17299.1"/>
    <property type="molecule type" value="Genomic_DNA"/>
</dbReference>
<sequence length="355" mass="41116">MNENIYNNDIVLKNLRKEKKRGELTLFFGALAGVGKTYTMLKNAIELLNNGTNIVIGYVEKHGREETEQLIDGLPIIPLKQIEYRKKIFYELDLDAIIEAKPDIVLIDELAHTNVYGSRHQKRYQDVLEILDNGIDVFCTMNVQHVESLNDMIFQITGVKVKETVPDSVLERVDKIQIIDIPPEKLINRLNEGKIYKLKSIEKALMNFFRLGNINALREIALKEVTKRVSKDVYNLYEDKQINSLESVDKIMVCIDSSDFSAKLIRHTKRLASQMNAPWIALYIENFSNSNIEKISKNIRLAEELGAEVNTISGENTYDEVLKYARERFVTHIVIAKKRKIYFQNFLNKIFQMRL</sequence>
<keyword evidence="2 5" id="KW-0418">Kinase</keyword>
<dbReference type="Pfam" id="PF02702">
    <property type="entry name" value="KdpD"/>
    <property type="match status" value="1"/>
</dbReference>
<dbReference type="GO" id="GO:0005737">
    <property type="term" value="C:cytoplasm"/>
    <property type="evidence" value="ECO:0007669"/>
    <property type="project" value="UniProtKB-ARBA"/>
</dbReference>
<dbReference type="SUPFAM" id="SSF52402">
    <property type="entry name" value="Adenine nucleotide alpha hydrolases-like"/>
    <property type="match status" value="1"/>
</dbReference>
<dbReference type="PANTHER" id="PTHR45569">
    <property type="entry name" value="SENSOR PROTEIN KDPD"/>
    <property type="match status" value="1"/>
</dbReference>
<dbReference type="GO" id="GO:0005886">
    <property type="term" value="C:plasma membrane"/>
    <property type="evidence" value="ECO:0007669"/>
    <property type="project" value="TreeGrafter"/>
</dbReference>
<keyword evidence="3" id="KW-0902">Two-component regulatory system</keyword>
<name>A0AA96I4J6_9BACT</name>
<dbReference type="InterPro" id="IPR014729">
    <property type="entry name" value="Rossmann-like_a/b/a_fold"/>
</dbReference>
<evidence type="ECO:0000256" key="3">
    <source>
        <dbReference type="ARBA" id="ARBA00023012"/>
    </source>
</evidence>
<feature type="domain" description="Signal transduction histidine kinase osmosensitive K+ channel sensor N-terminal" evidence="4">
    <location>
        <begin position="20"/>
        <end position="229"/>
    </location>
</feature>
<dbReference type="GO" id="GO:0000155">
    <property type="term" value="F:phosphorelay sensor kinase activity"/>
    <property type="evidence" value="ECO:0007669"/>
    <property type="project" value="InterPro"/>
</dbReference>
<evidence type="ECO:0000313" key="5">
    <source>
        <dbReference type="EMBL" id="WNL17299.1"/>
    </source>
</evidence>
<dbReference type="Gene3D" id="3.40.50.300">
    <property type="entry name" value="P-loop containing nucleotide triphosphate hydrolases"/>
    <property type="match status" value="1"/>
</dbReference>